<dbReference type="Proteomes" id="UP000501690">
    <property type="component" value="Linkage Group LG4"/>
</dbReference>
<name>A0A4D6LL13_VIGUN</name>
<evidence type="ECO:0000313" key="4">
    <source>
        <dbReference type="Proteomes" id="UP000501690"/>
    </source>
</evidence>
<protein>
    <submittedName>
        <fullName evidence="3">Uncharacterized protein</fullName>
    </submittedName>
</protein>
<feature type="region of interest" description="Disordered" evidence="2">
    <location>
        <begin position="109"/>
        <end position="129"/>
    </location>
</feature>
<proteinExistence type="predicted"/>
<feature type="coiled-coil region" evidence="1">
    <location>
        <begin position="26"/>
        <end position="53"/>
    </location>
</feature>
<feature type="region of interest" description="Disordered" evidence="2">
    <location>
        <begin position="54"/>
        <end position="96"/>
    </location>
</feature>
<dbReference type="EMBL" id="CP039348">
    <property type="protein sequence ID" value="QCD89193.1"/>
    <property type="molecule type" value="Genomic_DNA"/>
</dbReference>
<keyword evidence="1" id="KW-0175">Coiled coil</keyword>
<gene>
    <name evidence="3" type="ORF">DEO72_LG4g132</name>
</gene>
<feature type="compositionally biased region" description="Basic and acidic residues" evidence="2">
    <location>
        <begin position="54"/>
        <end position="74"/>
    </location>
</feature>
<sequence length="129" mass="14531">MIREALQLGDKANFEKSHLDVKLVSTKDLLKRLRNHRRRLRMMKDKISVMREEISSRCHGGDDKGGQDVEGKEGDEVEVEVGPREHDDELCTNGADVVQRMNADDVGKGFDMNRASHGGISGEVDRFKP</sequence>
<evidence type="ECO:0000313" key="3">
    <source>
        <dbReference type="EMBL" id="QCD89193.1"/>
    </source>
</evidence>
<evidence type="ECO:0000256" key="1">
    <source>
        <dbReference type="SAM" id="Coils"/>
    </source>
</evidence>
<keyword evidence="4" id="KW-1185">Reference proteome</keyword>
<accession>A0A4D6LL13</accession>
<evidence type="ECO:0000256" key="2">
    <source>
        <dbReference type="SAM" id="MobiDB-lite"/>
    </source>
</evidence>
<dbReference type="AlphaFoldDB" id="A0A4D6LL13"/>
<organism evidence="3 4">
    <name type="scientific">Vigna unguiculata</name>
    <name type="common">Cowpea</name>
    <dbReference type="NCBI Taxonomy" id="3917"/>
    <lineage>
        <taxon>Eukaryota</taxon>
        <taxon>Viridiplantae</taxon>
        <taxon>Streptophyta</taxon>
        <taxon>Embryophyta</taxon>
        <taxon>Tracheophyta</taxon>
        <taxon>Spermatophyta</taxon>
        <taxon>Magnoliopsida</taxon>
        <taxon>eudicotyledons</taxon>
        <taxon>Gunneridae</taxon>
        <taxon>Pentapetalae</taxon>
        <taxon>rosids</taxon>
        <taxon>fabids</taxon>
        <taxon>Fabales</taxon>
        <taxon>Fabaceae</taxon>
        <taxon>Papilionoideae</taxon>
        <taxon>50 kb inversion clade</taxon>
        <taxon>NPAAA clade</taxon>
        <taxon>indigoferoid/millettioid clade</taxon>
        <taxon>Phaseoleae</taxon>
        <taxon>Vigna</taxon>
    </lineage>
</organism>
<reference evidence="3 4" key="1">
    <citation type="submission" date="2019-04" db="EMBL/GenBank/DDBJ databases">
        <title>An improved genome assembly and genetic linkage map for asparagus bean, Vigna unguiculata ssp. sesquipedialis.</title>
        <authorList>
            <person name="Xia Q."/>
            <person name="Zhang R."/>
            <person name="Dong Y."/>
        </authorList>
    </citation>
    <scope>NUCLEOTIDE SEQUENCE [LARGE SCALE GENOMIC DNA]</scope>
    <source>
        <tissue evidence="3">Leaf</tissue>
    </source>
</reference>